<dbReference type="Gene3D" id="3.40.50.720">
    <property type="entry name" value="NAD(P)-binding Rossmann-like Domain"/>
    <property type="match status" value="1"/>
</dbReference>
<feature type="domain" description="NmrA-like" evidence="1">
    <location>
        <begin position="99"/>
        <end position="224"/>
    </location>
</feature>
<dbReference type="CDD" id="cd05269">
    <property type="entry name" value="TMR_SDR_a"/>
    <property type="match status" value="1"/>
</dbReference>
<evidence type="ECO:0000259" key="1">
    <source>
        <dbReference type="Pfam" id="PF05368"/>
    </source>
</evidence>
<gene>
    <name evidence="2" type="ORF">Ssi02_61490</name>
</gene>
<dbReference type="PANTHER" id="PTHR43162">
    <property type="match status" value="1"/>
</dbReference>
<evidence type="ECO:0000313" key="2">
    <source>
        <dbReference type="EMBL" id="GII95918.1"/>
    </source>
</evidence>
<dbReference type="RefSeq" id="WP_204030954.1">
    <property type="nucleotide sequence ID" value="NZ_BOOW01000040.1"/>
</dbReference>
<dbReference type="InterPro" id="IPR008030">
    <property type="entry name" value="NmrA-like"/>
</dbReference>
<dbReference type="PANTHER" id="PTHR43162:SF1">
    <property type="entry name" value="PRESTALK A DIFFERENTIATION PROTEIN A"/>
    <property type="match status" value="1"/>
</dbReference>
<dbReference type="EMBL" id="BOOW01000040">
    <property type="protein sequence ID" value="GII95918.1"/>
    <property type="molecule type" value="Genomic_DNA"/>
</dbReference>
<dbReference type="Proteomes" id="UP000606172">
    <property type="component" value="Unassembled WGS sequence"/>
</dbReference>
<proteinExistence type="predicted"/>
<dbReference type="Pfam" id="PF05368">
    <property type="entry name" value="NmrA"/>
    <property type="match status" value="1"/>
</dbReference>
<dbReference type="AlphaFoldDB" id="A0A919RLS3"/>
<dbReference type="InterPro" id="IPR051604">
    <property type="entry name" value="Ergot_Alk_Oxidoreductase"/>
</dbReference>
<dbReference type="InterPro" id="IPR036291">
    <property type="entry name" value="NAD(P)-bd_dom_sf"/>
</dbReference>
<name>A0A919RLS3_9ACTN</name>
<protein>
    <submittedName>
        <fullName evidence="2">NmrA family protein</fullName>
    </submittedName>
</protein>
<keyword evidence="3" id="KW-1185">Reference proteome</keyword>
<dbReference type="Gene3D" id="3.90.25.10">
    <property type="entry name" value="UDP-galactose 4-epimerase, domain 1"/>
    <property type="match status" value="1"/>
</dbReference>
<accession>A0A919RLS3</accession>
<dbReference type="SUPFAM" id="SSF51735">
    <property type="entry name" value="NAD(P)-binding Rossmann-fold domains"/>
    <property type="match status" value="1"/>
</dbReference>
<organism evidence="2 3">
    <name type="scientific">Sinosporangium siamense</name>
    <dbReference type="NCBI Taxonomy" id="1367973"/>
    <lineage>
        <taxon>Bacteria</taxon>
        <taxon>Bacillati</taxon>
        <taxon>Actinomycetota</taxon>
        <taxon>Actinomycetes</taxon>
        <taxon>Streptosporangiales</taxon>
        <taxon>Streptosporangiaceae</taxon>
        <taxon>Sinosporangium</taxon>
    </lineage>
</organism>
<comment type="caution">
    <text evidence="2">The sequence shown here is derived from an EMBL/GenBank/DDBJ whole genome shotgun (WGS) entry which is preliminary data.</text>
</comment>
<reference evidence="2" key="1">
    <citation type="submission" date="2021-01" db="EMBL/GenBank/DDBJ databases">
        <title>Whole genome shotgun sequence of Sinosporangium siamense NBRC 109515.</title>
        <authorList>
            <person name="Komaki H."/>
            <person name="Tamura T."/>
        </authorList>
    </citation>
    <scope>NUCLEOTIDE SEQUENCE</scope>
    <source>
        <strain evidence="2">NBRC 109515</strain>
    </source>
</reference>
<sequence length="263" mass="28112">MTESPILVLGATGKTGRRVVTRLRDLGLPVKAASRSGETRFDWDDPTTWDAALDGVSKLYLVPPPLSADPTQEITALLQKFSGHVVVLSARGAGFHPAEDVVRKLAAEWTVLRPTWFFQNFNEDLFAPAVEAGELALPAGDGSEPFIDADDIADVAVAALTQDGHAGQTYDLSGPESLTWAEAAAHIERALGRPFAYRACPPEEFHASLTAAGVPEDLTELLVQSMLEIAGGESAYLSDGVQRALGRPPRSFTDFVTATWPSA</sequence>
<evidence type="ECO:0000313" key="3">
    <source>
        <dbReference type="Proteomes" id="UP000606172"/>
    </source>
</evidence>